<dbReference type="OrthoDB" id="3515338at2759"/>
<dbReference type="GeneID" id="11519593"/>
<name>G2RDY9_THETT</name>
<dbReference type="Proteomes" id="UP000008181">
    <property type="component" value="Chromosome 5"/>
</dbReference>
<dbReference type="HOGENOM" id="CLU_2122770_0_0_1"/>
<sequence length="114" mass="11669">MPTAHAQTHAHIPTPRQHQAPPPQNVEHPGPSPSSSSPTSYPTAARAAAAPGGPPPPSSDLFRDIAETIHATFPSAQVAARHGVAPARVAELISGLVIRPLLLRCAGRPPPATG</sequence>
<organism evidence="2 3">
    <name type="scientific">Thermothielavioides terrestris (strain ATCC 38088 / NRRL 8126)</name>
    <name type="common">Thielavia terrestris</name>
    <dbReference type="NCBI Taxonomy" id="578455"/>
    <lineage>
        <taxon>Eukaryota</taxon>
        <taxon>Fungi</taxon>
        <taxon>Dikarya</taxon>
        <taxon>Ascomycota</taxon>
        <taxon>Pezizomycotina</taxon>
        <taxon>Sordariomycetes</taxon>
        <taxon>Sordariomycetidae</taxon>
        <taxon>Sordariales</taxon>
        <taxon>Chaetomiaceae</taxon>
        <taxon>Thermothielavioides</taxon>
        <taxon>Thermothielavioides terrestris</taxon>
    </lineage>
</organism>
<feature type="compositionally biased region" description="Low complexity" evidence="1">
    <location>
        <begin position="33"/>
        <end position="51"/>
    </location>
</feature>
<evidence type="ECO:0000313" key="2">
    <source>
        <dbReference type="EMBL" id="AEO70872.1"/>
    </source>
</evidence>
<dbReference type="RefSeq" id="XP_003657208.1">
    <property type="nucleotide sequence ID" value="XM_003657160.1"/>
</dbReference>
<dbReference type="EMBL" id="CP003013">
    <property type="protein sequence ID" value="AEO70872.1"/>
    <property type="molecule type" value="Genomic_DNA"/>
</dbReference>
<reference evidence="2 3" key="1">
    <citation type="journal article" date="2011" name="Nat. Biotechnol.">
        <title>Comparative genomic analysis of the thermophilic biomass-degrading fungi Myceliophthora thermophila and Thielavia terrestris.</title>
        <authorList>
            <person name="Berka R.M."/>
            <person name="Grigoriev I.V."/>
            <person name="Otillar R."/>
            <person name="Salamov A."/>
            <person name="Grimwood J."/>
            <person name="Reid I."/>
            <person name="Ishmael N."/>
            <person name="John T."/>
            <person name="Darmond C."/>
            <person name="Moisan M.-C."/>
            <person name="Henrissat B."/>
            <person name="Coutinho P.M."/>
            <person name="Lombard V."/>
            <person name="Natvig D.O."/>
            <person name="Lindquist E."/>
            <person name="Schmutz J."/>
            <person name="Lucas S."/>
            <person name="Harris P."/>
            <person name="Powlowski J."/>
            <person name="Bellemare A."/>
            <person name="Taylor D."/>
            <person name="Butler G."/>
            <person name="de Vries R.P."/>
            <person name="Allijn I.E."/>
            <person name="van den Brink J."/>
            <person name="Ushinsky S."/>
            <person name="Storms R."/>
            <person name="Powell A.J."/>
            <person name="Paulsen I.T."/>
            <person name="Elbourne L.D.H."/>
            <person name="Baker S.E."/>
            <person name="Magnuson J."/>
            <person name="LaBoissiere S."/>
            <person name="Clutterbuck A.J."/>
            <person name="Martinez D."/>
            <person name="Wogulis M."/>
            <person name="de Leon A.L."/>
            <person name="Rey M.W."/>
            <person name="Tsang A."/>
        </authorList>
    </citation>
    <scope>NUCLEOTIDE SEQUENCE [LARGE SCALE GENOMIC DNA]</scope>
    <source>
        <strain evidence="3">ATCC 38088 / NRRL 8126</strain>
    </source>
</reference>
<keyword evidence="3" id="KW-1185">Reference proteome</keyword>
<feature type="region of interest" description="Disordered" evidence="1">
    <location>
        <begin position="1"/>
        <end position="62"/>
    </location>
</feature>
<evidence type="ECO:0000256" key="1">
    <source>
        <dbReference type="SAM" id="MobiDB-lite"/>
    </source>
</evidence>
<dbReference type="AlphaFoldDB" id="G2RDY9"/>
<protein>
    <submittedName>
        <fullName evidence="2">Uncharacterized protein</fullName>
    </submittedName>
</protein>
<gene>
    <name evidence="2" type="ORF">THITE_2122702</name>
</gene>
<proteinExistence type="predicted"/>
<dbReference type="KEGG" id="ttt:THITE_2122702"/>
<dbReference type="eggNOG" id="ENOG502RP1M">
    <property type="taxonomic scope" value="Eukaryota"/>
</dbReference>
<evidence type="ECO:0000313" key="3">
    <source>
        <dbReference type="Proteomes" id="UP000008181"/>
    </source>
</evidence>
<accession>G2RDY9</accession>